<keyword evidence="4 5" id="KW-0472">Membrane</keyword>
<dbReference type="Pfam" id="PF00083">
    <property type="entry name" value="Sugar_tr"/>
    <property type="match status" value="1"/>
</dbReference>
<keyword evidence="3 5" id="KW-1133">Transmembrane helix</keyword>
<comment type="subcellular location">
    <subcellularLocation>
        <location evidence="1">Membrane</location>
    </subcellularLocation>
</comment>
<dbReference type="InterPro" id="IPR036259">
    <property type="entry name" value="MFS_trans_sf"/>
</dbReference>
<feature type="transmembrane region" description="Helical" evidence="5">
    <location>
        <begin position="23"/>
        <end position="41"/>
    </location>
</feature>
<evidence type="ECO:0000256" key="5">
    <source>
        <dbReference type="SAM" id="Phobius"/>
    </source>
</evidence>
<keyword evidence="7" id="KW-1185">Reference proteome</keyword>
<accession>T0QIU0</accession>
<dbReference type="RefSeq" id="XP_008612878.1">
    <property type="nucleotide sequence ID" value="XM_008614656.1"/>
</dbReference>
<proteinExistence type="predicted"/>
<dbReference type="OrthoDB" id="1651023at2759"/>
<evidence type="ECO:0000256" key="1">
    <source>
        <dbReference type="ARBA" id="ARBA00004370"/>
    </source>
</evidence>
<protein>
    <recommendedName>
        <fullName evidence="8">Major facilitator superfamily (MFS) profile domain-containing protein</fullName>
    </recommendedName>
</protein>
<keyword evidence="2 5" id="KW-0812">Transmembrane</keyword>
<organism evidence="6 7">
    <name type="scientific">Saprolegnia diclina (strain VS20)</name>
    <dbReference type="NCBI Taxonomy" id="1156394"/>
    <lineage>
        <taxon>Eukaryota</taxon>
        <taxon>Sar</taxon>
        <taxon>Stramenopiles</taxon>
        <taxon>Oomycota</taxon>
        <taxon>Saprolegniomycetes</taxon>
        <taxon>Saprolegniales</taxon>
        <taxon>Saprolegniaceae</taxon>
        <taxon>Saprolegnia</taxon>
    </lineage>
</organism>
<dbReference type="GO" id="GO:0016020">
    <property type="term" value="C:membrane"/>
    <property type="evidence" value="ECO:0007669"/>
    <property type="project" value="UniProtKB-SubCell"/>
</dbReference>
<evidence type="ECO:0000256" key="3">
    <source>
        <dbReference type="ARBA" id="ARBA00022989"/>
    </source>
</evidence>
<dbReference type="Proteomes" id="UP000030762">
    <property type="component" value="Unassembled WGS sequence"/>
</dbReference>
<dbReference type="VEuPathDB" id="FungiDB:SDRG_08759"/>
<evidence type="ECO:0000313" key="7">
    <source>
        <dbReference type="Proteomes" id="UP000030762"/>
    </source>
</evidence>
<reference evidence="6 7" key="1">
    <citation type="submission" date="2012-04" db="EMBL/GenBank/DDBJ databases">
        <title>The Genome Sequence of Saprolegnia declina VS20.</title>
        <authorList>
            <consortium name="The Broad Institute Genome Sequencing Platform"/>
            <person name="Russ C."/>
            <person name="Nusbaum C."/>
            <person name="Tyler B."/>
            <person name="van West P."/>
            <person name="Dieguez-Uribeondo J."/>
            <person name="de Bruijn I."/>
            <person name="Tripathy S."/>
            <person name="Jiang R."/>
            <person name="Young S.K."/>
            <person name="Zeng Q."/>
            <person name="Gargeya S."/>
            <person name="Fitzgerald M."/>
            <person name="Haas B."/>
            <person name="Abouelleil A."/>
            <person name="Alvarado L."/>
            <person name="Arachchi H.M."/>
            <person name="Berlin A."/>
            <person name="Chapman S.B."/>
            <person name="Goldberg J."/>
            <person name="Griggs A."/>
            <person name="Gujja S."/>
            <person name="Hansen M."/>
            <person name="Howarth C."/>
            <person name="Imamovic A."/>
            <person name="Larimer J."/>
            <person name="McCowen C."/>
            <person name="Montmayeur A."/>
            <person name="Murphy C."/>
            <person name="Neiman D."/>
            <person name="Pearson M."/>
            <person name="Priest M."/>
            <person name="Roberts A."/>
            <person name="Saif S."/>
            <person name="Shea T."/>
            <person name="Sisk P."/>
            <person name="Sykes S."/>
            <person name="Wortman J."/>
            <person name="Nusbaum C."/>
            <person name="Birren B."/>
        </authorList>
    </citation>
    <scope>NUCLEOTIDE SEQUENCE [LARGE SCALE GENOMIC DNA]</scope>
    <source>
        <strain evidence="6 7">VS20</strain>
    </source>
</reference>
<feature type="non-terminal residue" evidence="6">
    <location>
        <position position="75"/>
    </location>
</feature>
<sequence>MAGAVAIPMGAYDNSVQTEGSKVYAIVVCVFASLGGIFFGYDQGVTGGVLVMDSFLNDFCIGYDGNSEAACKANS</sequence>
<dbReference type="Gene3D" id="1.20.1250.20">
    <property type="entry name" value="MFS general substrate transporter like domains"/>
    <property type="match status" value="1"/>
</dbReference>
<dbReference type="STRING" id="1156394.T0QIU0"/>
<dbReference type="EMBL" id="JH767158">
    <property type="protein sequence ID" value="EQC33655.1"/>
    <property type="molecule type" value="Genomic_DNA"/>
</dbReference>
<dbReference type="InterPro" id="IPR005828">
    <property type="entry name" value="MFS_sugar_transport-like"/>
</dbReference>
<evidence type="ECO:0008006" key="8">
    <source>
        <dbReference type="Google" id="ProtNLM"/>
    </source>
</evidence>
<dbReference type="GO" id="GO:0022857">
    <property type="term" value="F:transmembrane transporter activity"/>
    <property type="evidence" value="ECO:0007669"/>
    <property type="project" value="InterPro"/>
</dbReference>
<evidence type="ECO:0000256" key="2">
    <source>
        <dbReference type="ARBA" id="ARBA00022692"/>
    </source>
</evidence>
<gene>
    <name evidence="6" type="ORF">SDRG_08759</name>
</gene>
<evidence type="ECO:0000256" key="4">
    <source>
        <dbReference type="ARBA" id="ARBA00023136"/>
    </source>
</evidence>
<dbReference type="AlphaFoldDB" id="T0QIU0"/>
<evidence type="ECO:0000313" key="6">
    <source>
        <dbReference type="EMBL" id="EQC33655.1"/>
    </source>
</evidence>
<dbReference type="InParanoid" id="T0QIU0"/>
<dbReference type="GeneID" id="19949486"/>
<name>T0QIU0_SAPDV</name>